<accession>A0AAV1C409</accession>
<dbReference type="SUPFAM" id="SSF51445">
    <property type="entry name" value="(Trans)glycosidases"/>
    <property type="match status" value="1"/>
</dbReference>
<gene>
    <name evidence="7" type="ORF">OLC1_LOCUS2334</name>
</gene>
<dbReference type="Gene3D" id="3.20.20.80">
    <property type="entry name" value="Glycosidases"/>
    <property type="match status" value="1"/>
</dbReference>
<sequence length="533" mass="60044">MDASTLFIALLALVNLPIPSCGYPLSTDKRWIRDDATGQRVKLACVNWPGHQETMLPEGLHKAPLANIVSNIKKLGFNCVRLTYATNMFTIDDTTTAMKNLESLGLRGAISGFNMYNPTLLEATVARVQSAVIDELGSQGLMVILDNHVSEPKPCCRDNDGNGFWGDTYFDPKEWMRALSMVAIRYSGTPAVVGLSLRNELRGPNQNWTAWIENVETGVDLITQFNTNALIIVSGLNYDHDLQYFQNKTLCTNAQNKLVYEVHRYSFTNPNPAFGDQNIWLNQSLNDACDQMTQDMEQKVGFLLKGNNTSGPVFVSEFGVDETGANAADNDYLPCLMSYLVENDLDWGLWGLQGSYYYREEEIDPVEPYGILNANWTAVKNPEFVNKLHFIQRKIQDPYSNKTGYLIMYHPLSGKCATVNNSKVYLGDCFNTTKWYYQGIWFPLGILNTRLCLRAVGDGSPVVITDHCRRMTWQFFTKSQNQISMRDDKGLDLCLDWDTSTSQKVVTKKCISAAGNSTNPQSQWFKLVPSNIW</sequence>
<feature type="domain" description="Glycoside hydrolase family 5" evidence="6">
    <location>
        <begin position="36"/>
        <end position="352"/>
    </location>
</feature>
<comment type="similarity">
    <text evidence="1 4">Belongs to the glycosyl hydrolase 5 (cellulase A) family.</text>
</comment>
<dbReference type="InterPro" id="IPR017853">
    <property type="entry name" value="GH"/>
</dbReference>
<evidence type="ECO:0000256" key="5">
    <source>
        <dbReference type="SAM" id="SignalP"/>
    </source>
</evidence>
<dbReference type="EMBL" id="OX459118">
    <property type="protein sequence ID" value="CAI9090097.1"/>
    <property type="molecule type" value="Genomic_DNA"/>
</dbReference>
<keyword evidence="2 4" id="KW-0378">Hydrolase</keyword>
<dbReference type="Proteomes" id="UP001161247">
    <property type="component" value="Chromosome 1"/>
</dbReference>
<evidence type="ECO:0000256" key="4">
    <source>
        <dbReference type="RuleBase" id="RU361153"/>
    </source>
</evidence>
<dbReference type="Pfam" id="PF00150">
    <property type="entry name" value="Cellulase"/>
    <property type="match status" value="1"/>
</dbReference>
<dbReference type="InterPro" id="IPR001547">
    <property type="entry name" value="Glyco_hydro_5"/>
</dbReference>
<dbReference type="PANTHER" id="PTHR31263">
    <property type="entry name" value="CELLULASE FAMILY PROTEIN (AFU_ORTHOLOGUE AFUA_5G14560)"/>
    <property type="match status" value="1"/>
</dbReference>
<keyword evidence="5" id="KW-0732">Signal</keyword>
<proteinExistence type="inferred from homology"/>
<keyword evidence="3 4" id="KW-0326">Glycosidase</keyword>
<feature type="chain" id="PRO_5043381916" evidence="5">
    <location>
        <begin position="23"/>
        <end position="533"/>
    </location>
</feature>
<evidence type="ECO:0000256" key="2">
    <source>
        <dbReference type="ARBA" id="ARBA00022801"/>
    </source>
</evidence>
<dbReference type="AlphaFoldDB" id="A0AAV1C409"/>
<evidence type="ECO:0000256" key="1">
    <source>
        <dbReference type="ARBA" id="ARBA00005641"/>
    </source>
</evidence>
<evidence type="ECO:0000259" key="6">
    <source>
        <dbReference type="Pfam" id="PF00150"/>
    </source>
</evidence>
<dbReference type="InterPro" id="IPR035992">
    <property type="entry name" value="Ricin_B-like_lectins"/>
</dbReference>
<protein>
    <submittedName>
        <fullName evidence="7">OLC1v1024788C1</fullName>
    </submittedName>
</protein>
<dbReference type="SUPFAM" id="SSF50370">
    <property type="entry name" value="Ricin B-like lectins"/>
    <property type="match status" value="1"/>
</dbReference>
<organism evidence="7 8">
    <name type="scientific">Oldenlandia corymbosa var. corymbosa</name>
    <dbReference type="NCBI Taxonomy" id="529605"/>
    <lineage>
        <taxon>Eukaryota</taxon>
        <taxon>Viridiplantae</taxon>
        <taxon>Streptophyta</taxon>
        <taxon>Embryophyta</taxon>
        <taxon>Tracheophyta</taxon>
        <taxon>Spermatophyta</taxon>
        <taxon>Magnoliopsida</taxon>
        <taxon>eudicotyledons</taxon>
        <taxon>Gunneridae</taxon>
        <taxon>Pentapetalae</taxon>
        <taxon>asterids</taxon>
        <taxon>lamiids</taxon>
        <taxon>Gentianales</taxon>
        <taxon>Rubiaceae</taxon>
        <taxon>Rubioideae</taxon>
        <taxon>Spermacoceae</taxon>
        <taxon>Hedyotis-Oldenlandia complex</taxon>
        <taxon>Oldenlandia</taxon>
    </lineage>
</organism>
<keyword evidence="8" id="KW-1185">Reference proteome</keyword>
<evidence type="ECO:0000256" key="3">
    <source>
        <dbReference type="ARBA" id="ARBA00023295"/>
    </source>
</evidence>
<name>A0AAV1C409_OLDCO</name>
<dbReference type="GO" id="GO:0000272">
    <property type="term" value="P:polysaccharide catabolic process"/>
    <property type="evidence" value="ECO:0007669"/>
    <property type="project" value="InterPro"/>
</dbReference>
<dbReference type="GO" id="GO:0004553">
    <property type="term" value="F:hydrolase activity, hydrolyzing O-glycosyl compounds"/>
    <property type="evidence" value="ECO:0007669"/>
    <property type="project" value="InterPro"/>
</dbReference>
<evidence type="ECO:0000313" key="7">
    <source>
        <dbReference type="EMBL" id="CAI9090097.1"/>
    </source>
</evidence>
<feature type="signal peptide" evidence="5">
    <location>
        <begin position="1"/>
        <end position="22"/>
    </location>
</feature>
<evidence type="ECO:0000313" key="8">
    <source>
        <dbReference type="Proteomes" id="UP001161247"/>
    </source>
</evidence>
<reference evidence="7" key="1">
    <citation type="submission" date="2023-03" db="EMBL/GenBank/DDBJ databases">
        <authorList>
            <person name="Julca I."/>
        </authorList>
    </citation>
    <scope>NUCLEOTIDE SEQUENCE</scope>
</reference>
<dbReference type="PANTHER" id="PTHR31263:SF0">
    <property type="entry name" value="CELLULASE FAMILY PROTEIN (AFU_ORTHOLOGUE AFUA_5G14560)"/>
    <property type="match status" value="1"/>
</dbReference>